<feature type="transmembrane region" description="Helical" evidence="2">
    <location>
        <begin position="37"/>
        <end position="57"/>
    </location>
</feature>
<feature type="region of interest" description="Disordered" evidence="1">
    <location>
        <begin position="98"/>
        <end position="128"/>
    </location>
</feature>
<protein>
    <submittedName>
        <fullName evidence="3">GlsB/YeaQ/YmgE family stress response membrane protein</fullName>
    </submittedName>
</protein>
<feature type="compositionally biased region" description="Low complexity" evidence="1">
    <location>
        <begin position="118"/>
        <end position="128"/>
    </location>
</feature>
<evidence type="ECO:0000256" key="2">
    <source>
        <dbReference type="SAM" id="Phobius"/>
    </source>
</evidence>
<feature type="compositionally biased region" description="Low complexity" evidence="1">
    <location>
        <begin position="98"/>
        <end position="111"/>
    </location>
</feature>
<feature type="transmembrane region" description="Helical" evidence="2">
    <location>
        <begin position="6"/>
        <end position="25"/>
    </location>
</feature>
<name>A0ABW5AE92_9BRAD</name>
<dbReference type="RefSeq" id="WP_378476448.1">
    <property type="nucleotide sequence ID" value="NZ_JBHUIW010000003.1"/>
</dbReference>
<reference evidence="4" key="1">
    <citation type="journal article" date="2019" name="Int. J. Syst. Evol. Microbiol.">
        <title>The Global Catalogue of Microorganisms (GCM) 10K type strain sequencing project: providing services to taxonomists for standard genome sequencing and annotation.</title>
        <authorList>
            <consortium name="The Broad Institute Genomics Platform"/>
            <consortium name="The Broad Institute Genome Sequencing Center for Infectious Disease"/>
            <person name="Wu L."/>
            <person name="Ma J."/>
        </authorList>
    </citation>
    <scope>NUCLEOTIDE SEQUENCE [LARGE SCALE GENOMIC DNA]</scope>
    <source>
        <strain evidence="4">CGMCC 1.6774</strain>
    </source>
</reference>
<dbReference type="EMBL" id="JBHUIW010000003">
    <property type="protein sequence ID" value="MFD2181254.1"/>
    <property type="molecule type" value="Genomic_DNA"/>
</dbReference>
<accession>A0ABW5AE92</accession>
<keyword evidence="2" id="KW-0812">Transmembrane</keyword>
<evidence type="ECO:0000313" key="4">
    <source>
        <dbReference type="Proteomes" id="UP001597314"/>
    </source>
</evidence>
<feature type="transmembrane region" description="Helical" evidence="2">
    <location>
        <begin position="69"/>
        <end position="89"/>
    </location>
</feature>
<dbReference type="Proteomes" id="UP001597314">
    <property type="component" value="Unassembled WGS sequence"/>
</dbReference>
<sequence length="128" mass="12818">MSLPLPVDLSLTTLLIIVIAGGLAAWKAEHAGVAPGFGLAGDAVVGIFGAFDGVWLLQAKGGAGLGPAATAAAALIGAAVLLAVARWFATWWNRPRPAARPTPAVAVATAPRPERPVARAARAGRAGR</sequence>
<evidence type="ECO:0000313" key="3">
    <source>
        <dbReference type="EMBL" id="MFD2181254.1"/>
    </source>
</evidence>
<organism evidence="3 4">
    <name type="scientific">Rhodoplanes azumiensis</name>
    <dbReference type="NCBI Taxonomy" id="1897628"/>
    <lineage>
        <taxon>Bacteria</taxon>
        <taxon>Pseudomonadati</taxon>
        <taxon>Pseudomonadota</taxon>
        <taxon>Alphaproteobacteria</taxon>
        <taxon>Hyphomicrobiales</taxon>
        <taxon>Nitrobacteraceae</taxon>
        <taxon>Rhodoplanes</taxon>
    </lineage>
</organism>
<keyword evidence="4" id="KW-1185">Reference proteome</keyword>
<comment type="caution">
    <text evidence="3">The sequence shown here is derived from an EMBL/GenBank/DDBJ whole genome shotgun (WGS) entry which is preliminary data.</text>
</comment>
<evidence type="ECO:0000256" key="1">
    <source>
        <dbReference type="SAM" id="MobiDB-lite"/>
    </source>
</evidence>
<gene>
    <name evidence="3" type="ORF">ACFSOX_03745</name>
</gene>
<keyword evidence="2" id="KW-0472">Membrane</keyword>
<keyword evidence="2" id="KW-1133">Transmembrane helix</keyword>
<proteinExistence type="predicted"/>